<feature type="domain" description="ABC transmembrane type-1" evidence="10">
    <location>
        <begin position="18"/>
        <end position="215"/>
    </location>
</feature>
<dbReference type="InterPro" id="IPR043429">
    <property type="entry name" value="ArtM/GltK/GlnP/TcyL/YhdX-like"/>
</dbReference>
<evidence type="ECO:0000259" key="10">
    <source>
        <dbReference type="PROSITE" id="PS50928"/>
    </source>
</evidence>
<evidence type="ECO:0000256" key="7">
    <source>
        <dbReference type="ARBA" id="ARBA00022989"/>
    </source>
</evidence>
<dbReference type="PANTHER" id="PTHR30614:SF10">
    <property type="entry name" value="ARGININE ABC TRANSPORTER PERMEASE PROTEIN ARTM"/>
    <property type="match status" value="1"/>
</dbReference>
<evidence type="ECO:0000256" key="9">
    <source>
        <dbReference type="RuleBase" id="RU363032"/>
    </source>
</evidence>
<evidence type="ECO:0000313" key="11">
    <source>
        <dbReference type="EMBL" id="KAB0567769.1"/>
    </source>
</evidence>
<keyword evidence="6 9" id="KW-0812">Transmembrane</keyword>
<comment type="similarity">
    <text evidence="2">Belongs to the binding-protein-dependent transport system permease family. HisMQ subfamily.</text>
</comment>
<evidence type="ECO:0000256" key="4">
    <source>
        <dbReference type="ARBA" id="ARBA00022475"/>
    </source>
</evidence>
<dbReference type="InterPro" id="IPR000515">
    <property type="entry name" value="MetI-like"/>
</dbReference>
<reference evidence="11" key="1">
    <citation type="submission" date="2019-09" db="EMBL/GenBank/DDBJ databases">
        <title>Draft genome sequences of 48 bacterial type strains from the CCUG.</title>
        <authorList>
            <person name="Tunovic T."/>
            <person name="Pineiro-Iglesias B."/>
            <person name="Unosson C."/>
            <person name="Inganas E."/>
            <person name="Ohlen M."/>
            <person name="Cardew S."/>
            <person name="Jensie-Markopoulos S."/>
            <person name="Salva-Serra F."/>
            <person name="Jaen-Luchoro D."/>
            <person name="Karlsson R."/>
            <person name="Svensson-Stadler L."/>
            <person name="Chun J."/>
            <person name="Moore E."/>
        </authorList>
    </citation>
    <scope>NUCLEOTIDE SEQUENCE</scope>
    <source>
        <strain evidence="11">CCUG 50899</strain>
    </source>
</reference>
<dbReference type="InterPro" id="IPR010065">
    <property type="entry name" value="AA_ABC_transptr_permease_3TM"/>
</dbReference>
<dbReference type="CDD" id="cd06261">
    <property type="entry name" value="TM_PBP2"/>
    <property type="match status" value="1"/>
</dbReference>
<name>A0A643EUX7_9HYPH</name>
<keyword evidence="3 9" id="KW-0813">Transport</keyword>
<feature type="transmembrane region" description="Helical" evidence="9">
    <location>
        <begin position="194"/>
        <end position="215"/>
    </location>
</feature>
<dbReference type="EMBL" id="VZPE01000010">
    <property type="protein sequence ID" value="KAB0567769.1"/>
    <property type="molecule type" value="Genomic_DNA"/>
</dbReference>
<organism evidence="11">
    <name type="scientific">Brucella pituitosa</name>
    <dbReference type="NCBI Taxonomy" id="571256"/>
    <lineage>
        <taxon>Bacteria</taxon>
        <taxon>Pseudomonadati</taxon>
        <taxon>Pseudomonadota</taxon>
        <taxon>Alphaproteobacteria</taxon>
        <taxon>Hyphomicrobiales</taxon>
        <taxon>Brucellaceae</taxon>
        <taxon>Brucella/Ochrobactrum group</taxon>
        <taxon>Brucella</taxon>
    </lineage>
</organism>
<dbReference type="NCBIfam" id="TIGR01726">
    <property type="entry name" value="HEQRo_perm_3TM"/>
    <property type="match status" value="1"/>
</dbReference>
<feature type="transmembrane region" description="Helical" evidence="9">
    <location>
        <begin position="20"/>
        <end position="43"/>
    </location>
</feature>
<keyword evidence="8 9" id="KW-0472">Membrane</keyword>
<evidence type="ECO:0000256" key="1">
    <source>
        <dbReference type="ARBA" id="ARBA00004429"/>
    </source>
</evidence>
<proteinExistence type="inferred from homology"/>
<comment type="subcellular location">
    <subcellularLocation>
        <location evidence="1">Cell inner membrane</location>
        <topology evidence="1">Multi-pass membrane protein</topology>
    </subcellularLocation>
    <subcellularLocation>
        <location evidence="9">Cell membrane</location>
        <topology evidence="9">Multi-pass membrane protein</topology>
    </subcellularLocation>
</comment>
<protein>
    <submittedName>
        <fullName evidence="11">ABC transporter permease subunit</fullName>
    </submittedName>
</protein>
<keyword evidence="5" id="KW-0997">Cell inner membrane</keyword>
<dbReference type="GO" id="GO:0006865">
    <property type="term" value="P:amino acid transport"/>
    <property type="evidence" value="ECO:0007669"/>
    <property type="project" value="TreeGrafter"/>
</dbReference>
<feature type="transmembrane region" description="Helical" evidence="9">
    <location>
        <begin position="55"/>
        <end position="75"/>
    </location>
</feature>
<keyword evidence="7 9" id="KW-1133">Transmembrane helix</keyword>
<feature type="transmembrane region" description="Helical" evidence="9">
    <location>
        <begin position="87"/>
        <end position="110"/>
    </location>
</feature>
<gene>
    <name evidence="11" type="ORF">F7Q93_19990</name>
</gene>
<dbReference type="InterPro" id="IPR035906">
    <property type="entry name" value="MetI-like_sf"/>
</dbReference>
<dbReference type="Gene3D" id="1.10.3720.10">
    <property type="entry name" value="MetI-like"/>
    <property type="match status" value="1"/>
</dbReference>
<dbReference type="GO" id="GO:0022857">
    <property type="term" value="F:transmembrane transporter activity"/>
    <property type="evidence" value="ECO:0007669"/>
    <property type="project" value="InterPro"/>
</dbReference>
<dbReference type="GO" id="GO:0043190">
    <property type="term" value="C:ATP-binding cassette (ABC) transporter complex"/>
    <property type="evidence" value="ECO:0007669"/>
    <property type="project" value="InterPro"/>
</dbReference>
<comment type="caution">
    <text evidence="11">The sequence shown here is derived from an EMBL/GenBank/DDBJ whole genome shotgun (WGS) entry which is preliminary data.</text>
</comment>
<evidence type="ECO:0000256" key="8">
    <source>
        <dbReference type="ARBA" id="ARBA00023136"/>
    </source>
</evidence>
<dbReference type="SUPFAM" id="SSF161098">
    <property type="entry name" value="MetI-like"/>
    <property type="match status" value="1"/>
</dbReference>
<dbReference type="PANTHER" id="PTHR30614">
    <property type="entry name" value="MEMBRANE COMPONENT OF AMINO ACID ABC TRANSPORTER"/>
    <property type="match status" value="1"/>
</dbReference>
<evidence type="ECO:0000256" key="2">
    <source>
        <dbReference type="ARBA" id="ARBA00010072"/>
    </source>
</evidence>
<evidence type="ECO:0000256" key="5">
    <source>
        <dbReference type="ARBA" id="ARBA00022519"/>
    </source>
</evidence>
<keyword evidence="4" id="KW-1003">Cell membrane</keyword>
<dbReference type="AlphaFoldDB" id="A0A643EUX7"/>
<accession>A0A643EUX7</accession>
<sequence>MMSFDLFLPAFRAIQHGIWLSLLITVSAFVLGQIFALPIALALTSTKKWLRYPATTYTFMVRGSPLLVQLFIVYYGLGQVEFIRESFLWPLLRSALYCAIITIGLNSAAYTAEVIAGAIRQLPNGQTEAASALGLRKFTALRKVIFPQVYRSILPALGNELVLVMKGSTLASAVTVMEMTGAARVFVAKTYAPFETFLVAGAIYLIIGAVFGSIVRSVELRVAIPGR</sequence>
<dbReference type="PROSITE" id="PS50928">
    <property type="entry name" value="ABC_TM1"/>
    <property type="match status" value="1"/>
</dbReference>
<evidence type="ECO:0000256" key="3">
    <source>
        <dbReference type="ARBA" id="ARBA00022448"/>
    </source>
</evidence>
<evidence type="ECO:0000256" key="6">
    <source>
        <dbReference type="ARBA" id="ARBA00022692"/>
    </source>
</evidence>
<dbReference type="Pfam" id="PF00528">
    <property type="entry name" value="BPD_transp_1"/>
    <property type="match status" value="1"/>
</dbReference>